<reference evidence="6" key="2">
    <citation type="submission" date="2010-11" db="EMBL/GenBank/DDBJ databases">
        <authorList>
            <consortium name="The Broad Institute Genome Sequencing Platform"/>
            <person name="Earl A."/>
            <person name="Ward D."/>
            <person name="Feldgarden M."/>
            <person name="Gevers D."/>
            <person name="Butler R."/>
            <person name="Young S.K."/>
            <person name="Zeng Q."/>
            <person name="Gargeya S."/>
            <person name="Fitzgerald M."/>
            <person name="Haas B."/>
            <person name="Abouelleil A."/>
            <person name="Alvarado L."/>
            <person name="Arachchi H.M."/>
            <person name="Berlin A."/>
            <person name="Brown A."/>
            <person name="Chapman S.B."/>
            <person name="Chen Z."/>
            <person name="Dunbar C."/>
            <person name="Freedman E."/>
            <person name="Gearin G."/>
            <person name="Gellesch M."/>
            <person name="Goldberg J."/>
            <person name="Griggs A."/>
            <person name="Gujja S."/>
            <person name="Heilman E."/>
            <person name="Heiman D."/>
            <person name="Howarth C."/>
            <person name="Larson L."/>
            <person name="Lui A."/>
            <person name="MacDonald P.J.P."/>
            <person name="Mehta T."/>
            <person name="Montmayeur A."/>
            <person name="Murphy C."/>
            <person name="Neiman D."/>
            <person name="Pearson M."/>
            <person name="Priest M."/>
            <person name="Roberts A."/>
            <person name="Saif S."/>
            <person name="Shea T."/>
            <person name="Shenoy N."/>
            <person name="Sisk P."/>
            <person name="Stolte C."/>
            <person name="Sykes S."/>
            <person name="White J."/>
            <person name="Yandava C."/>
            <person name="Wortman J."/>
            <person name="Nusbaum C."/>
            <person name="Birren B."/>
        </authorList>
    </citation>
    <scope>NUCLEOTIDE SEQUENCE</scope>
    <source>
        <strain evidence="6">P1A1 Lamole</strain>
    </source>
</reference>
<dbReference type="InParanoid" id="U5GY77"/>
<feature type="region of interest" description="Disordered" evidence="4">
    <location>
        <begin position="286"/>
        <end position="315"/>
    </location>
</feature>
<feature type="region of interest" description="Disordered" evidence="4">
    <location>
        <begin position="519"/>
        <end position="611"/>
    </location>
</feature>
<dbReference type="GO" id="GO:0000981">
    <property type="term" value="F:DNA-binding transcription factor activity, RNA polymerase II-specific"/>
    <property type="evidence" value="ECO:0007669"/>
    <property type="project" value="InterPro"/>
</dbReference>
<dbReference type="PROSITE" id="PS50048">
    <property type="entry name" value="ZN2_CY6_FUNGAL_2"/>
    <property type="match status" value="1"/>
</dbReference>
<keyword evidence="3" id="KW-0539">Nucleus</keyword>
<feature type="compositionally biased region" description="Polar residues" evidence="4">
    <location>
        <begin position="1124"/>
        <end position="1145"/>
    </location>
</feature>
<keyword evidence="8" id="KW-1185">Reference proteome</keyword>
<dbReference type="HOGENOM" id="CLU_266028_0_0_1"/>
<evidence type="ECO:0000256" key="4">
    <source>
        <dbReference type="SAM" id="MobiDB-lite"/>
    </source>
</evidence>
<dbReference type="OrthoDB" id="3364175at2759"/>
<feature type="compositionally biased region" description="Pro residues" evidence="4">
    <location>
        <begin position="1151"/>
        <end position="1162"/>
    </location>
</feature>
<gene>
    <name evidence="6" type="ORF">MVLG_00146</name>
</gene>
<reference evidence="6 8" key="3">
    <citation type="journal article" date="2015" name="BMC Genomics">
        <title>Sex and parasites: genomic and transcriptomic analysis of Microbotryum lychnidis-dioicae, the biotrophic and plant-castrating anther smut fungus.</title>
        <authorList>
            <person name="Perlin M.H."/>
            <person name="Amselem J."/>
            <person name="Fontanillas E."/>
            <person name="Toh S.S."/>
            <person name="Chen Z."/>
            <person name="Goldberg J."/>
            <person name="Duplessis S."/>
            <person name="Henrissat B."/>
            <person name="Young S."/>
            <person name="Zeng Q."/>
            <person name="Aguileta G."/>
            <person name="Petit E."/>
            <person name="Badouin H."/>
            <person name="Andrews J."/>
            <person name="Razeeq D."/>
            <person name="Gabaldon T."/>
            <person name="Quesneville H."/>
            <person name="Giraud T."/>
            <person name="Hood M.E."/>
            <person name="Schultz D.J."/>
            <person name="Cuomo C.A."/>
        </authorList>
    </citation>
    <scope>NUCLEOTIDE SEQUENCE [LARGE SCALE GENOMIC DNA]</scope>
    <source>
        <strain evidence="8">p1A1 Lamole</strain>
        <strain evidence="6">P1A1 Lamole</strain>
    </source>
</reference>
<dbReference type="EnsemblFungi" id="MVLG_00146T0">
    <property type="protein sequence ID" value="MVLG_00146T0"/>
    <property type="gene ID" value="MVLG_00146"/>
</dbReference>
<dbReference type="InterPro" id="IPR050613">
    <property type="entry name" value="Sec_Metabolite_Reg"/>
</dbReference>
<evidence type="ECO:0000259" key="5">
    <source>
        <dbReference type="PROSITE" id="PS50048"/>
    </source>
</evidence>
<reference evidence="7" key="4">
    <citation type="submission" date="2015-06" db="UniProtKB">
        <authorList>
            <consortium name="EnsemblFungi"/>
        </authorList>
    </citation>
    <scope>IDENTIFICATION</scope>
</reference>
<evidence type="ECO:0000256" key="1">
    <source>
        <dbReference type="ARBA" id="ARBA00004123"/>
    </source>
</evidence>
<dbReference type="SMART" id="SM00066">
    <property type="entry name" value="GAL4"/>
    <property type="match status" value="1"/>
</dbReference>
<evidence type="ECO:0000313" key="6">
    <source>
        <dbReference type="EMBL" id="KDE09746.1"/>
    </source>
</evidence>
<sequence>MDFSLQVNASQTDSSTGYHHTYDDTTAIDLSALGSYPSDTQIIQASQEAARPARDLLEATKMWPNLVEAGARPPNQFQEDIMVDEDAHDLFVDDPSPAELVDRALDQIRNGTTGDRVTLQLEEQAAVGSAICALTALDIDVEDMLDSIRTHYDQARQQQAEAEEGNKVQEELNQHYAEFQPAGLHEKAKVDMLPLGGLAQRSQRGAELLLDQLKAHRNAHQCDHLKAILKGRQSTAISSTASDSNGSNQSPQGSHAAVHSAILRGLLESTNDERWRKLTGMSRNVRWTGGGTAGREMTEHEVETRQNTQDARSHKGIGARAVRYRQLDQQHPHLGASIGSVSAKNPLKIGSLVVFGLHHTQSCDELDLKIRNGEGLALGYGPPRTKCIGPPASMAARDKPMPVELLDAKSSQRQTTACSECSRRKTRCDKKSPCSPCVKRGKAHICRIPGHLQSAQTAQAAASPAESNIYDLDLLAFTAFREVEQVRTTIDGLKNRVACLETLLLQAFGKLKDARKDGTLRDDLDIGPLTSGFREGEDELRVDSTSSTSKRAPWHGFAPQHESARPNGKKEFHGVPPKPSTSSPQESELREREEDEDEDEPGEDLSELREEEVAASLSLEFMPNGPLTGRYGHLDFIPSYPQGFDPTCLPRNPIDVFPTIRSLTGVIPPGNDTMAILRHSLEWMGWYHGVVFVPGFMNEVTQFWEAGDQRVEVTHPAWLALFFAQLRCGVRHMTGELLSTLGTDGLSETDAKQLPETLLVASLAALYHSNFIEVPHLYAVQTIALLVITCQDGGSTALFPTLLNVGIATAQGLGLHRLPSRVAWEANHSALQPADRAKRLVEYETNKRIWWALASQDWFNISYRRTTTAQPSQMTTPLPLNVRDQDLSSGNLIERPVDEFTPTSNGLVFVRLAILIQAIFARIDDSAKMSYDYVLELDRDIQSIIDHPPAWVHNDILPWARNAFFIGSLHKILALHRPFLHRAVRERRFEKSRIRELETSRAILRESLNCGDTRLWTLPYHIGSAASFVCLDLFQRGSDKATLAEERREVHQALEVLRGMRSLSATASRAVDLVEDLLTEESRLQDEASPRPSAHSGTSTLKRIRDMHQEGSNHRQGSLKRLDSTTPSPAITSSLTGASPQQSPHSMYHSFPPPQSMQPPPHGVFDLTVGLLSYPGSLPDLDMMAGLDDLGAASRDALPAEYLNVFLGSGFDPLDLMGKTWSAAATPAAVANNSGQGLDPARANYVTE</sequence>
<feature type="domain" description="Zn(2)-C6 fungal-type" evidence="5">
    <location>
        <begin position="417"/>
        <end position="448"/>
    </location>
</feature>
<dbReference type="GO" id="GO:0005634">
    <property type="term" value="C:nucleus"/>
    <property type="evidence" value="ECO:0007669"/>
    <property type="project" value="UniProtKB-SubCell"/>
</dbReference>
<dbReference type="InterPro" id="IPR036864">
    <property type="entry name" value="Zn2-C6_fun-type_DNA-bd_sf"/>
</dbReference>
<proteinExistence type="predicted"/>
<dbReference type="SUPFAM" id="SSF57701">
    <property type="entry name" value="Zn2/Cys6 DNA-binding domain"/>
    <property type="match status" value="1"/>
</dbReference>
<evidence type="ECO:0000256" key="2">
    <source>
        <dbReference type="ARBA" id="ARBA00022723"/>
    </source>
</evidence>
<evidence type="ECO:0000256" key="3">
    <source>
        <dbReference type="ARBA" id="ARBA00023242"/>
    </source>
</evidence>
<evidence type="ECO:0000313" key="8">
    <source>
        <dbReference type="Proteomes" id="UP000017200"/>
    </source>
</evidence>
<dbReference type="GO" id="GO:0006351">
    <property type="term" value="P:DNA-templated transcription"/>
    <property type="evidence" value="ECO:0007669"/>
    <property type="project" value="InterPro"/>
</dbReference>
<dbReference type="PROSITE" id="PS00463">
    <property type="entry name" value="ZN2_CY6_FUNGAL_1"/>
    <property type="match status" value="1"/>
</dbReference>
<dbReference type="Pfam" id="PF00172">
    <property type="entry name" value="Zn_clus"/>
    <property type="match status" value="1"/>
</dbReference>
<dbReference type="InterPro" id="IPR001138">
    <property type="entry name" value="Zn2Cys6_DnaBD"/>
</dbReference>
<dbReference type="PANTHER" id="PTHR31001:SF90">
    <property type="entry name" value="CENTROMERE DNA-BINDING PROTEIN COMPLEX CBF3 SUBUNIT B"/>
    <property type="match status" value="1"/>
</dbReference>
<dbReference type="GO" id="GO:0003677">
    <property type="term" value="F:DNA binding"/>
    <property type="evidence" value="ECO:0007669"/>
    <property type="project" value="InterPro"/>
</dbReference>
<dbReference type="AlphaFoldDB" id="U5GY77"/>
<protein>
    <recommendedName>
        <fullName evidence="5">Zn(2)-C6 fungal-type domain-containing protein</fullName>
    </recommendedName>
</protein>
<dbReference type="CDD" id="cd12148">
    <property type="entry name" value="fungal_TF_MHR"/>
    <property type="match status" value="1"/>
</dbReference>
<dbReference type="EMBL" id="GL541643">
    <property type="protein sequence ID" value="KDE09746.1"/>
    <property type="molecule type" value="Genomic_DNA"/>
</dbReference>
<feature type="region of interest" description="Disordered" evidence="4">
    <location>
        <begin position="236"/>
        <end position="257"/>
    </location>
</feature>
<feature type="compositionally biased region" description="Basic and acidic residues" evidence="4">
    <location>
        <begin position="562"/>
        <end position="573"/>
    </location>
</feature>
<feature type="compositionally biased region" description="Polar residues" evidence="4">
    <location>
        <begin position="236"/>
        <end position="253"/>
    </location>
</feature>
<dbReference type="Proteomes" id="UP000017200">
    <property type="component" value="Unassembled WGS sequence"/>
</dbReference>
<dbReference type="InterPro" id="IPR007219">
    <property type="entry name" value="XnlR_reg_dom"/>
</dbReference>
<name>U5GY77_USTV1</name>
<evidence type="ECO:0000313" key="7">
    <source>
        <dbReference type="EnsemblFungi" id="MVLG_00146T0"/>
    </source>
</evidence>
<dbReference type="Gene3D" id="4.10.240.10">
    <property type="entry name" value="Zn(2)-C6 fungal-type DNA-binding domain"/>
    <property type="match status" value="1"/>
</dbReference>
<dbReference type="EMBL" id="AEIJ01000009">
    <property type="status" value="NOT_ANNOTATED_CDS"/>
    <property type="molecule type" value="Genomic_DNA"/>
</dbReference>
<dbReference type="Pfam" id="PF04082">
    <property type="entry name" value="Fungal_trans"/>
    <property type="match status" value="1"/>
</dbReference>
<feature type="region of interest" description="Disordered" evidence="4">
    <location>
        <begin position="1109"/>
        <end position="1163"/>
    </location>
</feature>
<feature type="compositionally biased region" description="Acidic residues" evidence="4">
    <location>
        <begin position="593"/>
        <end position="605"/>
    </location>
</feature>
<accession>U5GY77</accession>
<organism evidence="6">
    <name type="scientific">Microbotryum lychnidis-dioicae (strain p1A1 Lamole / MvSl-1064)</name>
    <name type="common">Anther smut fungus</name>
    <dbReference type="NCBI Taxonomy" id="683840"/>
    <lineage>
        <taxon>Eukaryota</taxon>
        <taxon>Fungi</taxon>
        <taxon>Dikarya</taxon>
        <taxon>Basidiomycota</taxon>
        <taxon>Pucciniomycotina</taxon>
        <taxon>Microbotryomycetes</taxon>
        <taxon>Microbotryales</taxon>
        <taxon>Microbotryaceae</taxon>
        <taxon>Microbotryum</taxon>
    </lineage>
</organism>
<keyword evidence="2" id="KW-0479">Metal-binding</keyword>
<reference evidence="8" key="1">
    <citation type="submission" date="2010-11" db="EMBL/GenBank/DDBJ databases">
        <title>The genome sequence of Microbotryum violaceum strain p1A1 Lamole.</title>
        <authorList>
            <person name="Cuomo C."/>
            <person name="Perlin M."/>
            <person name="Young S.K."/>
            <person name="Zeng Q."/>
            <person name="Gargeya S."/>
            <person name="Alvarado L."/>
            <person name="Berlin A."/>
            <person name="Chapman S.B."/>
            <person name="Chen Z."/>
            <person name="Freedman E."/>
            <person name="Gellesch M."/>
            <person name="Goldberg J."/>
            <person name="Griggs A."/>
            <person name="Gujja S."/>
            <person name="Heilman E."/>
            <person name="Heiman D."/>
            <person name="Howarth C."/>
            <person name="Mehta T."/>
            <person name="Neiman D."/>
            <person name="Pearson M."/>
            <person name="Roberts A."/>
            <person name="Saif S."/>
            <person name="Shea T."/>
            <person name="Shenoy N."/>
            <person name="Sisk P."/>
            <person name="Stolte C."/>
            <person name="Sykes S."/>
            <person name="White J."/>
            <person name="Yandava C."/>
            <person name="Haas B."/>
            <person name="Nusbaum C."/>
            <person name="Birren B."/>
        </authorList>
    </citation>
    <scope>NUCLEOTIDE SEQUENCE [LARGE SCALE GENOMIC DNA]</scope>
    <source>
        <strain evidence="8">p1A1 Lamole</strain>
    </source>
</reference>
<comment type="subcellular location">
    <subcellularLocation>
        <location evidence="1">Nucleus</location>
    </subcellularLocation>
</comment>
<dbReference type="PANTHER" id="PTHR31001">
    <property type="entry name" value="UNCHARACTERIZED TRANSCRIPTIONAL REGULATORY PROTEIN"/>
    <property type="match status" value="1"/>
</dbReference>
<dbReference type="GO" id="GO:0008270">
    <property type="term" value="F:zinc ion binding"/>
    <property type="evidence" value="ECO:0007669"/>
    <property type="project" value="InterPro"/>
</dbReference>
<dbReference type="CDD" id="cd00067">
    <property type="entry name" value="GAL4"/>
    <property type="match status" value="1"/>
</dbReference>